<keyword evidence="3" id="KW-1185">Reference proteome</keyword>
<evidence type="ECO:0000313" key="2">
    <source>
        <dbReference type="EMBL" id="GAA2177555.1"/>
    </source>
</evidence>
<gene>
    <name evidence="2" type="ORF">GCM10009784_28710</name>
</gene>
<comment type="caution">
    <text evidence="2">The sequence shown here is derived from an EMBL/GenBank/DDBJ whole genome shotgun (WGS) entry which is preliminary data.</text>
</comment>
<name>A0ABP5MRH0_9MICC</name>
<proteinExistence type="predicted"/>
<feature type="region of interest" description="Disordered" evidence="1">
    <location>
        <begin position="1"/>
        <end position="59"/>
    </location>
</feature>
<protein>
    <submittedName>
        <fullName evidence="2">Uncharacterized protein</fullName>
    </submittedName>
</protein>
<dbReference type="Proteomes" id="UP001500974">
    <property type="component" value="Unassembled WGS sequence"/>
</dbReference>
<evidence type="ECO:0000256" key="1">
    <source>
        <dbReference type="SAM" id="MobiDB-lite"/>
    </source>
</evidence>
<accession>A0ABP5MRH0</accession>
<reference evidence="3" key="1">
    <citation type="journal article" date="2019" name="Int. J. Syst. Evol. Microbiol.">
        <title>The Global Catalogue of Microorganisms (GCM) 10K type strain sequencing project: providing services to taxonomists for standard genome sequencing and annotation.</title>
        <authorList>
            <consortium name="The Broad Institute Genomics Platform"/>
            <consortium name="The Broad Institute Genome Sequencing Center for Infectious Disease"/>
            <person name="Wu L."/>
            <person name="Ma J."/>
        </authorList>
    </citation>
    <scope>NUCLEOTIDE SEQUENCE [LARGE SCALE GENOMIC DNA]</scope>
    <source>
        <strain evidence="3">JCM 14917</strain>
    </source>
</reference>
<dbReference type="EMBL" id="BAAAON010000003">
    <property type="protein sequence ID" value="GAA2177555.1"/>
    <property type="molecule type" value="Genomic_DNA"/>
</dbReference>
<evidence type="ECO:0000313" key="3">
    <source>
        <dbReference type="Proteomes" id="UP001500974"/>
    </source>
</evidence>
<organism evidence="2 3">
    <name type="scientific">Arthrobacter parietis</name>
    <dbReference type="NCBI Taxonomy" id="271434"/>
    <lineage>
        <taxon>Bacteria</taxon>
        <taxon>Bacillati</taxon>
        <taxon>Actinomycetota</taxon>
        <taxon>Actinomycetes</taxon>
        <taxon>Micrococcales</taxon>
        <taxon>Micrococcaceae</taxon>
        <taxon>Arthrobacter</taxon>
    </lineage>
</organism>
<sequence length="59" mass="6565">MYDGGAHRRCRPPEGRVFPYQFRPGRQIGRRSANNDKPPGFIQSAAGSFQKGESIDDQG</sequence>